<dbReference type="PANTHER" id="PTHR20935:SF1">
    <property type="entry name" value="SLL1549 PROTEIN"/>
    <property type="match status" value="1"/>
</dbReference>
<dbReference type="InterPro" id="IPR051021">
    <property type="entry name" value="Mito_Ser/Thr_phosphatase"/>
</dbReference>
<dbReference type="Proteomes" id="UP000501534">
    <property type="component" value="Chromosome"/>
</dbReference>
<accession>A0A6M4GWX3</accession>
<evidence type="ECO:0000313" key="2">
    <source>
        <dbReference type="EMBL" id="QJR11505.1"/>
    </source>
</evidence>
<organism evidence="2 3">
    <name type="scientific">Usitatibacter rugosus</name>
    <dbReference type="NCBI Taxonomy" id="2732067"/>
    <lineage>
        <taxon>Bacteria</taxon>
        <taxon>Pseudomonadati</taxon>
        <taxon>Pseudomonadota</taxon>
        <taxon>Betaproteobacteria</taxon>
        <taxon>Nitrosomonadales</taxon>
        <taxon>Usitatibacteraceae</taxon>
        <taxon>Usitatibacter</taxon>
    </lineage>
</organism>
<keyword evidence="1" id="KW-0378">Hydrolase</keyword>
<evidence type="ECO:0000256" key="1">
    <source>
        <dbReference type="ARBA" id="ARBA00022801"/>
    </source>
</evidence>
<dbReference type="PANTHER" id="PTHR20935">
    <property type="entry name" value="PHOSPHOGLYCERATE MUTASE-RELATED"/>
    <property type="match status" value="1"/>
</dbReference>
<dbReference type="CDD" id="cd07067">
    <property type="entry name" value="HP_PGM_like"/>
    <property type="match status" value="1"/>
</dbReference>
<evidence type="ECO:0000313" key="3">
    <source>
        <dbReference type="Proteomes" id="UP000501534"/>
    </source>
</evidence>
<dbReference type="SUPFAM" id="SSF53254">
    <property type="entry name" value="Phosphoglycerate mutase-like"/>
    <property type="match status" value="1"/>
</dbReference>
<protein>
    <recommendedName>
        <fullName evidence="4">Histidine phosphatase family protein</fullName>
    </recommendedName>
</protein>
<dbReference type="Gene3D" id="3.40.50.1240">
    <property type="entry name" value="Phosphoglycerate mutase-like"/>
    <property type="match status" value="1"/>
</dbReference>
<evidence type="ECO:0008006" key="4">
    <source>
        <dbReference type="Google" id="ProtNLM"/>
    </source>
</evidence>
<reference evidence="2 3" key="1">
    <citation type="submission" date="2020-04" db="EMBL/GenBank/DDBJ databases">
        <title>Usitatibacter rugosus gen. nov., sp. nov. and Usitatibacter palustris sp. nov., novel members of Usitatibacteraceae fam. nov. within the order Nitrosomonadales isolated from soil.</title>
        <authorList>
            <person name="Huber K.J."/>
            <person name="Neumann-Schaal M."/>
            <person name="Geppert A."/>
            <person name="Luckner M."/>
            <person name="Wanner G."/>
            <person name="Overmann J."/>
        </authorList>
    </citation>
    <scope>NUCLEOTIDE SEQUENCE [LARGE SCALE GENOMIC DNA]</scope>
    <source>
        <strain evidence="2 3">0125_3</strain>
    </source>
</reference>
<dbReference type="AlphaFoldDB" id="A0A6M4GWX3"/>
<dbReference type="EMBL" id="CP053069">
    <property type="protein sequence ID" value="QJR11505.1"/>
    <property type="molecule type" value="Genomic_DNA"/>
</dbReference>
<dbReference type="Pfam" id="PF00300">
    <property type="entry name" value="His_Phos_1"/>
    <property type="match status" value="1"/>
</dbReference>
<sequence length="151" mass="16393">MELILWRHAEAEDGSGDDAARALTKRGHKQAKLMAAWLDKRLGKEWTVLASPAVRAQQTAVALGRKVETRERLDTSSGARDVLREAGWPKGGKVIVVGHQPTLGQVAGSLLGCDGDVAFRKGAIWWFVARERDGGSETVLKAVLNPDLLED</sequence>
<proteinExistence type="predicted"/>
<name>A0A6M4GWX3_9PROT</name>
<dbReference type="SMART" id="SM00855">
    <property type="entry name" value="PGAM"/>
    <property type="match status" value="1"/>
</dbReference>
<keyword evidence="3" id="KW-1185">Reference proteome</keyword>
<dbReference type="GO" id="GO:0016787">
    <property type="term" value="F:hydrolase activity"/>
    <property type="evidence" value="ECO:0007669"/>
    <property type="project" value="UniProtKB-KW"/>
</dbReference>
<dbReference type="KEGG" id="uru:DSM104443_02582"/>
<dbReference type="RefSeq" id="WP_171092906.1">
    <property type="nucleotide sequence ID" value="NZ_CP053069.1"/>
</dbReference>
<dbReference type="InterPro" id="IPR029033">
    <property type="entry name" value="His_PPase_superfam"/>
</dbReference>
<dbReference type="InterPro" id="IPR013078">
    <property type="entry name" value="His_Pase_superF_clade-1"/>
</dbReference>
<gene>
    <name evidence="2" type="ORF">DSM104443_02582</name>
</gene>